<comment type="caution">
    <text evidence="1">The sequence shown here is derived from an EMBL/GenBank/DDBJ whole genome shotgun (WGS) entry which is preliminary data.</text>
</comment>
<sequence>MLKLTSIIVSILASFLIFANLCLAKDLKVGNRQPGDKLVSLEVVELEYKWYGTKIVEERTYRVPKGNIITFVHSIDQATDDTGAEAVVTGGGPGQDWVQIKFKSQRLHGVYHTVNIYAKHA</sequence>
<name>A0ACC2NBA2_9HYME</name>
<keyword evidence="2" id="KW-1185">Reference proteome</keyword>
<protein>
    <submittedName>
        <fullName evidence="1">Uncharacterized protein</fullName>
    </submittedName>
</protein>
<reference evidence="1" key="1">
    <citation type="submission" date="2023-04" db="EMBL/GenBank/DDBJ databases">
        <title>A chromosome-level genome assembly of the parasitoid wasp Eretmocerus hayati.</title>
        <authorList>
            <person name="Zhong Y."/>
            <person name="Liu S."/>
            <person name="Liu Y."/>
        </authorList>
    </citation>
    <scope>NUCLEOTIDE SEQUENCE</scope>
    <source>
        <strain evidence="1">ZJU_SS_LIU_2023</strain>
    </source>
</reference>
<dbReference type="EMBL" id="CM056744">
    <property type="protein sequence ID" value="KAJ8668346.1"/>
    <property type="molecule type" value="Genomic_DNA"/>
</dbReference>
<evidence type="ECO:0000313" key="2">
    <source>
        <dbReference type="Proteomes" id="UP001239111"/>
    </source>
</evidence>
<dbReference type="Proteomes" id="UP001239111">
    <property type="component" value="Chromosome 4"/>
</dbReference>
<accession>A0ACC2NBA2</accession>
<evidence type="ECO:0000313" key="1">
    <source>
        <dbReference type="EMBL" id="KAJ8668346.1"/>
    </source>
</evidence>
<organism evidence="1 2">
    <name type="scientific">Eretmocerus hayati</name>
    <dbReference type="NCBI Taxonomy" id="131215"/>
    <lineage>
        <taxon>Eukaryota</taxon>
        <taxon>Metazoa</taxon>
        <taxon>Ecdysozoa</taxon>
        <taxon>Arthropoda</taxon>
        <taxon>Hexapoda</taxon>
        <taxon>Insecta</taxon>
        <taxon>Pterygota</taxon>
        <taxon>Neoptera</taxon>
        <taxon>Endopterygota</taxon>
        <taxon>Hymenoptera</taxon>
        <taxon>Apocrita</taxon>
        <taxon>Proctotrupomorpha</taxon>
        <taxon>Chalcidoidea</taxon>
        <taxon>Aphelinidae</taxon>
        <taxon>Aphelininae</taxon>
        <taxon>Eretmocerus</taxon>
    </lineage>
</organism>
<gene>
    <name evidence="1" type="ORF">QAD02_010009</name>
</gene>
<proteinExistence type="predicted"/>